<dbReference type="InterPro" id="IPR003477">
    <property type="entry name" value="PemK-like"/>
</dbReference>
<gene>
    <name evidence="3" type="ORF">AWM75_00655</name>
</gene>
<reference evidence="3 4" key="1">
    <citation type="journal article" date="2016" name="Genome Announc.">
        <title>Complete Genome Sequences of Aerococcus christensenii CCUG 28831T, Aerococcus sanguinicola CCUG 43001T, Aerococcus urinae CCUG 36881T, Aerococcus urinaeequi CCUG 28094T, Aerococcus urinaehominis CCUG 42038 BT, and Aerococcus viridans CCUG 4311T.</title>
        <authorList>
            <person name="Carkaci D."/>
            <person name="Dargis R."/>
            <person name="Nielsen X.C."/>
            <person name="Skovgaard O."/>
            <person name="Fuursted K."/>
            <person name="Christensen J.J."/>
        </authorList>
    </citation>
    <scope>NUCLEOTIDE SEQUENCE [LARGE SCALE GENOMIC DNA]</scope>
    <source>
        <strain evidence="3 4">CCUG42038B</strain>
    </source>
</reference>
<reference evidence="4" key="2">
    <citation type="submission" date="2016-01" db="EMBL/GenBank/DDBJ databases">
        <title>Six Aerococcus type strain genome sequencing and assembly using PacBio and Illumina Hiseq.</title>
        <authorList>
            <person name="Carkaci D."/>
            <person name="Dargis R."/>
            <person name="Nielsen X.C."/>
            <person name="Skovgaard O."/>
            <person name="Fuursted K."/>
            <person name="Christensen J.J."/>
        </authorList>
    </citation>
    <scope>NUCLEOTIDE SEQUENCE [LARGE SCALE GENOMIC DNA]</scope>
    <source>
        <strain evidence="4">CCUG42038B</strain>
    </source>
</reference>
<dbReference type="Proteomes" id="UP000062260">
    <property type="component" value="Chromosome"/>
</dbReference>
<dbReference type="EMBL" id="CP014163">
    <property type="protein sequence ID" value="AMB98591.1"/>
    <property type="molecule type" value="Genomic_DNA"/>
</dbReference>
<dbReference type="GO" id="GO:0004521">
    <property type="term" value="F:RNA endonuclease activity"/>
    <property type="evidence" value="ECO:0007669"/>
    <property type="project" value="TreeGrafter"/>
</dbReference>
<keyword evidence="4" id="KW-1185">Reference proteome</keyword>
<dbReference type="STRING" id="128944.AWM75_00655"/>
<sequence>MAKTVRKYIPDKGDIVWIDFDPSAGHEINKRRPGLVVSRRNFNLATQFAVVCPITSTLKDLPTRYQLPGALTTKGQIVISQLKSLDFNHRRITFIEKLPANDLLVIDQMLKFIFF</sequence>
<dbReference type="InterPro" id="IPR011067">
    <property type="entry name" value="Plasmid_toxin/cell-grow_inhib"/>
</dbReference>
<keyword evidence="2" id="KW-1277">Toxin-antitoxin system</keyword>
<evidence type="ECO:0000256" key="2">
    <source>
        <dbReference type="ARBA" id="ARBA00022649"/>
    </source>
</evidence>
<organism evidence="3 4">
    <name type="scientific">Aerococcus urinaehominis</name>
    <dbReference type="NCBI Taxonomy" id="128944"/>
    <lineage>
        <taxon>Bacteria</taxon>
        <taxon>Bacillati</taxon>
        <taxon>Bacillota</taxon>
        <taxon>Bacilli</taxon>
        <taxon>Lactobacillales</taxon>
        <taxon>Aerococcaceae</taxon>
        <taxon>Aerococcus</taxon>
    </lineage>
</organism>
<dbReference type="RefSeq" id="WP_067977250.1">
    <property type="nucleotide sequence ID" value="NZ_CP014163.1"/>
</dbReference>
<protein>
    <submittedName>
        <fullName evidence="3">PemK family transcriptional regulator</fullName>
    </submittedName>
</protein>
<dbReference type="PANTHER" id="PTHR33988">
    <property type="entry name" value="ENDORIBONUCLEASE MAZF-RELATED"/>
    <property type="match status" value="1"/>
</dbReference>
<dbReference type="Gene3D" id="2.30.30.110">
    <property type="match status" value="1"/>
</dbReference>
<dbReference type="SUPFAM" id="SSF50118">
    <property type="entry name" value="Cell growth inhibitor/plasmid maintenance toxic component"/>
    <property type="match status" value="1"/>
</dbReference>
<dbReference type="Pfam" id="PF02452">
    <property type="entry name" value="PemK_toxin"/>
    <property type="match status" value="1"/>
</dbReference>
<name>A0A109RG51_9LACT</name>
<evidence type="ECO:0000313" key="4">
    <source>
        <dbReference type="Proteomes" id="UP000062260"/>
    </source>
</evidence>
<accession>A0A109RG51</accession>
<dbReference type="KEGG" id="auh:AWM75_00655"/>
<dbReference type="GO" id="GO:0006402">
    <property type="term" value="P:mRNA catabolic process"/>
    <property type="evidence" value="ECO:0007669"/>
    <property type="project" value="TreeGrafter"/>
</dbReference>
<dbReference type="AlphaFoldDB" id="A0A109RG51"/>
<proteinExistence type="inferred from homology"/>
<comment type="similarity">
    <text evidence="1">Belongs to the PemK/MazF family.</text>
</comment>
<evidence type="ECO:0000313" key="3">
    <source>
        <dbReference type="EMBL" id="AMB98591.1"/>
    </source>
</evidence>
<dbReference type="PANTHER" id="PTHR33988:SF3">
    <property type="entry name" value="ENDORIBONUCLEASE TOXIN CHPB-RELATED"/>
    <property type="match status" value="1"/>
</dbReference>
<dbReference type="GO" id="GO:0016075">
    <property type="term" value="P:rRNA catabolic process"/>
    <property type="evidence" value="ECO:0007669"/>
    <property type="project" value="TreeGrafter"/>
</dbReference>
<evidence type="ECO:0000256" key="1">
    <source>
        <dbReference type="ARBA" id="ARBA00007521"/>
    </source>
</evidence>
<dbReference type="GO" id="GO:0003677">
    <property type="term" value="F:DNA binding"/>
    <property type="evidence" value="ECO:0007669"/>
    <property type="project" value="InterPro"/>
</dbReference>
<dbReference type="OrthoDB" id="9808744at2"/>